<keyword evidence="3" id="KW-1185">Reference proteome</keyword>
<sequence length="137" mass="15574">MSSQHLPIPKEPVVLLPVFLTILSREGEKSQEESSYVNPPINTHTTQHNMKKDRPVSANHEPHATVTTTGRRCQAHAGKIKKLRQICKFSEVLIPLEATHALFFVNAVSEAIDEMQDWKARKKSELWFCRHLTPSVP</sequence>
<evidence type="ECO:0000313" key="2">
    <source>
        <dbReference type="EMBL" id="MPC24230.1"/>
    </source>
</evidence>
<feature type="compositionally biased region" description="Basic and acidic residues" evidence="1">
    <location>
        <begin position="50"/>
        <end position="63"/>
    </location>
</feature>
<comment type="caution">
    <text evidence="2">The sequence shown here is derived from an EMBL/GenBank/DDBJ whole genome shotgun (WGS) entry which is preliminary data.</text>
</comment>
<feature type="compositionally biased region" description="Polar residues" evidence="1">
    <location>
        <begin position="33"/>
        <end position="48"/>
    </location>
</feature>
<accession>A0A5B7DS54</accession>
<protein>
    <submittedName>
        <fullName evidence="2">Uncharacterized protein</fullName>
    </submittedName>
</protein>
<evidence type="ECO:0000313" key="3">
    <source>
        <dbReference type="Proteomes" id="UP000324222"/>
    </source>
</evidence>
<feature type="region of interest" description="Disordered" evidence="1">
    <location>
        <begin position="30"/>
        <end position="70"/>
    </location>
</feature>
<dbReference type="AlphaFoldDB" id="A0A5B7DS54"/>
<reference evidence="2 3" key="1">
    <citation type="submission" date="2019-05" db="EMBL/GenBank/DDBJ databases">
        <title>Another draft genome of Portunus trituberculatus and its Hox gene families provides insights of decapod evolution.</title>
        <authorList>
            <person name="Jeong J.-H."/>
            <person name="Song I."/>
            <person name="Kim S."/>
            <person name="Choi T."/>
            <person name="Kim D."/>
            <person name="Ryu S."/>
            <person name="Kim W."/>
        </authorList>
    </citation>
    <scope>NUCLEOTIDE SEQUENCE [LARGE SCALE GENOMIC DNA]</scope>
    <source>
        <tissue evidence="2">Muscle</tissue>
    </source>
</reference>
<gene>
    <name evidence="2" type="ORF">E2C01_017307</name>
</gene>
<proteinExistence type="predicted"/>
<dbReference type="EMBL" id="VSRR010001303">
    <property type="protein sequence ID" value="MPC24230.1"/>
    <property type="molecule type" value="Genomic_DNA"/>
</dbReference>
<organism evidence="2 3">
    <name type="scientific">Portunus trituberculatus</name>
    <name type="common">Swimming crab</name>
    <name type="synonym">Neptunus trituberculatus</name>
    <dbReference type="NCBI Taxonomy" id="210409"/>
    <lineage>
        <taxon>Eukaryota</taxon>
        <taxon>Metazoa</taxon>
        <taxon>Ecdysozoa</taxon>
        <taxon>Arthropoda</taxon>
        <taxon>Crustacea</taxon>
        <taxon>Multicrustacea</taxon>
        <taxon>Malacostraca</taxon>
        <taxon>Eumalacostraca</taxon>
        <taxon>Eucarida</taxon>
        <taxon>Decapoda</taxon>
        <taxon>Pleocyemata</taxon>
        <taxon>Brachyura</taxon>
        <taxon>Eubrachyura</taxon>
        <taxon>Portunoidea</taxon>
        <taxon>Portunidae</taxon>
        <taxon>Portuninae</taxon>
        <taxon>Portunus</taxon>
    </lineage>
</organism>
<dbReference type="Proteomes" id="UP000324222">
    <property type="component" value="Unassembled WGS sequence"/>
</dbReference>
<evidence type="ECO:0000256" key="1">
    <source>
        <dbReference type="SAM" id="MobiDB-lite"/>
    </source>
</evidence>
<name>A0A5B7DS54_PORTR</name>